<evidence type="ECO:0000256" key="1">
    <source>
        <dbReference type="SAM" id="MobiDB-lite"/>
    </source>
</evidence>
<evidence type="ECO:0000313" key="3">
    <source>
        <dbReference type="EMBL" id="GAA2679342.1"/>
    </source>
</evidence>
<organism evidence="3 4">
    <name type="scientific">Streptomyces lunalinharesii</name>
    <dbReference type="NCBI Taxonomy" id="333384"/>
    <lineage>
        <taxon>Bacteria</taxon>
        <taxon>Bacillati</taxon>
        <taxon>Actinomycetota</taxon>
        <taxon>Actinomycetes</taxon>
        <taxon>Kitasatosporales</taxon>
        <taxon>Streptomycetaceae</taxon>
        <taxon>Streptomyces</taxon>
    </lineage>
</organism>
<feature type="compositionally biased region" description="Basic and acidic residues" evidence="1">
    <location>
        <begin position="12"/>
        <end position="23"/>
    </location>
</feature>
<feature type="compositionally biased region" description="Pro residues" evidence="1">
    <location>
        <begin position="171"/>
        <end position="189"/>
    </location>
</feature>
<dbReference type="PROSITE" id="PS50943">
    <property type="entry name" value="HTH_CROC1"/>
    <property type="match status" value="1"/>
</dbReference>
<dbReference type="CDD" id="cd00093">
    <property type="entry name" value="HTH_XRE"/>
    <property type="match status" value="1"/>
</dbReference>
<dbReference type="Proteomes" id="UP001500994">
    <property type="component" value="Unassembled WGS sequence"/>
</dbReference>
<feature type="compositionally biased region" description="Low complexity" evidence="1">
    <location>
        <begin position="137"/>
        <end position="170"/>
    </location>
</feature>
<protein>
    <submittedName>
        <fullName evidence="3">Helix-turn-helix transcriptional regulator</fullName>
    </submittedName>
</protein>
<keyword evidence="4" id="KW-1185">Reference proteome</keyword>
<gene>
    <name evidence="3" type="ORF">GCM10009864_59390</name>
</gene>
<feature type="region of interest" description="Disordered" evidence="1">
    <location>
        <begin position="123"/>
        <end position="202"/>
    </location>
</feature>
<proteinExistence type="predicted"/>
<evidence type="ECO:0000313" key="4">
    <source>
        <dbReference type="Proteomes" id="UP001500994"/>
    </source>
</evidence>
<dbReference type="InterPro" id="IPR001387">
    <property type="entry name" value="Cro/C1-type_HTH"/>
</dbReference>
<dbReference type="EMBL" id="BAAARK010000024">
    <property type="protein sequence ID" value="GAA2679342.1"/>
    <property type="molecule type" value="Genomic_DNA"/>
</dbReference>
<comment type="caution">
    <text evidence="3">The sequence shown here is derived from an EMBL/GenBank/DDBJ whole genome shotgun (WGS) entry which is preliminary data.</text>
</comment>
<feature type="compositionally biased region" description="Acidic residues" evidence="1">
    <location>
        <begin position="1"/>
        <end position="11"/>
    </location>
</feature>
<dbReference type="Gene3D" id="1.10.260.40">
    <property type="entry name" value="lambda repressor-like DNA-binding domains"/>
    <property type="match status" value="1"/>
</dbReference>
<accession>A0ABP6F042</accession>
<feature type="region of interest" description="Disordered" evidence="1">
    <location>
        <begin position="1"/>
        <end position="23"/>
    </location>
</feature>
<dbReference type="SUPFAM" id="SSF47413">
    <property type="entry name" value="lambda repressor-like DNA-binding domains"/>
    <property type="match status" value="1"/>
</dbReference>
<reference evidence="4" key="1">
    <citation type="journal article" date="2019" name="Int. J. Syst. Evol. Microbiol.">
        <title>The Global Catalogue of Microorganisms (GCM) 10K type strain sequencing project: providing services to taxonomists for standard genome sequencing and annotation.</title>
        <authorList>
            <consortium name="The Broad Institute Genomics Platform"/>
            <consortium name="The Broad Institute Genome Sequencing Center for Infectious Disease"/>
            <person name="Wu L."/>
            <person name="Ma J."/>
        </authorList>
    </citation>
    <scope>NUCLEOTIDE SEQUENCE [LARGE SCALE GENOMIC DNA]</scope>
    <source>
        <strain evidence="4">JCM 16374</strain>
    </source>
</reference>
<dbReference type="Pfam" id="PF01381">
    <property type="entry name" value="HTH_3"/>
    <property type="match status" value="1"/>
</dbReference>
<evidence type="ECO:0000259" key="2">
    <source>
        <dbReference type="PROSITE" id="PS50943"/>
    </source>
</evidence>
<name>A0ABP6F042_9ACTN</name>
<dbReference type="InterPro" id="IPR010982">
    <property type="entry name" value="Lambda_DNA-bd_dom_sf"/>
</dbReference>
<feature type="domain" description="HTH cro/C1-type" evidence="2">
    <location>
        <begin position="28"/>
        <end position="81"/>
    </location>
</feature>
<sequence length="730" mass="78377">MDELFGLDELDGNTHQRADGLPDPAERRRLRRESNLSLHQVADACAVGETTVRSWEEGRTTPRGKNAAIYRNLLNALSGPLTATPVSEPPADEAPDWAALGALRNELPTQAATTAPCWRCQQPTAQRVGGRPQHLGTRCTTRTPPQPTPTRYRAPSPLAARPASPTAPASAPTPHPLSPPHSPHPPPPSSDRLAYPPLGSRKTTSGSLAVLEAAPHGLTAHLADARTLSCPAGDLPSLLAWTLRQGFGAAPLHPEALAAGPLLVLTSSVLAHLGLPATTPSASQRHPRSDHPLLRQIRAIGWQTDHNGLASWVRLYPSTGDPACDSIHLAITDWGALHHDGWNLPTDLSAHQLAALLGQYTSLLRTPLGNPGTCGHQLMSDLRPAPHRHTATRILVAPGARGALTQVVDPAPCEAPEGHQLAIARAPQDTIADTDIHWHRPPTADEAARPYVLCLAVNLLHLAGCNEIRVANGPAVHANYPTFNPKIPGSWLIDLTAEPHHPLLPPPFAGSGPAWYTTPALAYAANRYAQPKPVEGWVRTAPAAPYLNPWYQRIRLARLAILERLGITEHMPTPDLLAALNDLPHADPGQRALLHAIHATAEDAFTALAQPPTQPDQVTLTAWPTPDTPTWRPDLLAAVYANARANLRRKLGQIARDGYFPLAVAGDHVLYATHTPHLSEITDQPNSGFTIGIAPGHIRPVATHPMHWLKDRVTKGTNAAQVLKDTCPSW</sequence>